<evidence type="ECO:0000256" key="7">
    <source>
        <dbReference type="HAMAP-Rule" id="MF_00178"/>
    </source>
</evidence>
<keyword evidence="4 7" id="KW-0686">Riboflavin biosynthesis</keyword>
<dbReference type="InterPro" id="IPR034964">
    <property type="entry name" value="LS"/>
</dbReference>
<evidence type="ECO:0000256" key="6">
    <source>
        <dbReference type="ARBA" id="ARBA00048785"/>
    </source>
</evidence>
<evidence type="ECO:0000256" key="5">
    <source>
        <dbReference type="ARBA" id="ARBA00022679"/>
    </source>
</evidence>
<evidence type="ECO:0000256" key="3">
    <source>
        <dbReference type="ARBA" id="ARBA00012664"/>
    </source>
</evidence>
<feature type="binding site" evidence="7">
    <location>
        <begin position="94"/>
        <end position="96"/>
    </location>
    <ligand>
        <name>5-amino-6-(D-ribitylamino)uracil</name>
        <dbReference type="ChEBI" id="CHEBI:15934"/>
    </ligand>
</feature>
<evidence type="ECO:0000256" key="2">
    <source>
        <dbReference type="ARBA" id="ARBA00007424"/>
    </source>
</evidence>
<evidence type="ECO:0000256" key="1">
    <source>
        <dbReference type="ARBA" id="ARBA00004917"/>
    </source>
</evidence>
<feature type="active site" description="Proton donor" evidence="7">
    <location>
        <position position="102"/>
    </location>
</feature>
<feature type="region of interest" description="Disordered" evidence="8">
    <location>
        <begin position="1"/>
        <end position="23"/>
    </location>
</feature>
<dbReference type="Gene3D" id="3.40.50.960">
    <property type="entry name" value="Lumazine/riboflavin synthase"/>
    <property type="match status" value="1"/>
</dbReference>
<dbReference type="PANTHER" id="PTHR21058:SF0">
    <property type="entry name" value="6,7-DIMETHYL-8-RIBITYLLUMAZINE SYNTHASE"/>
    <property type="match status" value="1"/>
</dbReference>
<dbReference type="NCBIfam" id="NF009084">
    <property type="entry name" value="PRK12419.1"/>
    <property type="match status" value="1"/>
</dbReference>
<evidence type="ECO:0000313" key="10">
    <source>
        <dbReference type="Proteomes" id="UP000177515"/>
    </source>
</evidence>
<dbReference type="Pfam" id="PF00885">
    <property type="entry name" value="DMRL_synthase"/>
    <property type="match status" value="1"/>
</dbReference>
<dbReference type="Proteomes" id="UP000177515">
    <property type="component" value="Chromosome 1"/>
</dbReference>
<accession>A0ABM6F7U4</accession>
<dbReference type="EMBL" id="CP017754">
    <property type="protein sequence ID" value="AOZ07674.1"/>
    <property type="molecule type" value="Genomic_DNA"/>
</dbReference>
<keyword evidence="10" id="KW-1185">Reference proteome</keyword>
<dbReference type="EC" id="2.5.1.78" evidence="3 7"/>
<dbReference type="PANTHER" id="PTHR21058">
    <property type="entry name" value="6,7-DIMETHYL-8-RIBITYLLUMAZINE SYNTHASE DMRL SYNTHASE LUMAZINE SYNTHASE"/>
    <property type="match status" value="1"/>
</dbReference>
<sequence length="173" mass="18394">MNQLTPSYQLVHEGRSSSSPGSGGAGGRIALICAQWHAGIVHSARDAFLAEAVRLGVARDAIDVIDVPGAFEIPLHARKLAASGRYDAVVACALVVDGGIYRHEFVADAVISGLMRVQLDTEVPVLSAVLTPKSFHDHEEHRRYFTEHFVVKGKEAANACVQTIASLGRLAAA</sequence>
<evidence type="ECO:0000256" key="4">
    <source>
        <dbReference type="ARBA" id="ARBA00022619"/>
    </source>
</evidence>
<gene>
    <name evidence="7" type="primary">ribH</name>
    <name evidence="9" type="ORF">BKK80_18940</name>
</gene>
<comment type="caution">
    <text evidence="7">Lacks conserved residue(s) required for the propagation of feature annotation.</text>
</comment>
<evidence type="ECO:0000256" key="8">
    <source>
        <dbReference type="SAM" id="MobiDB-lite"/>
    </source>
</evidence>
<dbReference type="InterPro" id="IPR036467">
    <property type="entry name" value="LS/RS_sf"/>
</dbReference>
<dbReference type="NCBIfam" id="TIGR00114">
    <property type="entry name" value="lumazine-synth"/>
    <property type="match status" value="1"/>
</dbReference>
<feature type="binding site" evidence="7">
    <location>
        <position position="36"/>
    </location>
    <ligand>
        <name>5-amino-6-(D-ribitylamino)uracil</name>
        <dbReference type="ChEBI" id="CHEBI:15934"/>
    </ligand>
</feature>
<feature type="binding site" evidence="7">
    <location>
        <position position="127"/>
    </location>
    <ligand>
        <name>5-amino-6-(D-ribitylamino)uracil</name>
        <dbReference type="ChEBI" id="CHEBI:15934"/>
    </ligand>
</feature>
<keyword evidence="5 7" id="KW-0808">Transferase</keyword>
<evidence type="ECO:0000313" key="9">
    <source>
        <dbReference type="EMBL" id="AOZ07674.1"/>
    </source>
</evidence>
<dbReference type="RefSeq" id="WP_071015754.1">
    <property type="nucleotide sequence ID" value="NZ_CP017754.1"/>
</dbReference>
<feature type="binding site" evidence="7">
    <location>
        <begin position="70"/>
        <end position="72"/>
    </location>
    <ligand>
        <name>5-amino-6-(D-ribitylamino)uracil</name>
        <dbReference type="ChEBI" id="CHEBI:15934"/>
    </ligand>
</feature>
<dbReference type="SUPFAM" id="SSF52121">
    <property type="entry name" value="Lumazine synthase"/>
    <property type="match status" value="1"/>
</dbReference>
<comment type="catalytic activity">
    <reaction evidence="6 7">
        <text>(2S)-2-hydroxy-3-oxobutyl phosphate + 5-amino-6-(D-ribitylamino)uracil = 6,7-dimethyl-8-(1-D-ribityl)lumazine + phosphate + 2 H2O + H(+)</text>
        <dbReference type="Rhea" id="RHEA:26152"/>
        <dbReference type="ChEBI" id="CHEBI:15377"/>
        <dbReference type="ChEBI" id="CHEBI:15378"/>
        <dbReference type="ChEBI" id="CHEBI:15934"/>
        <dbReference type="ChEBI" id="CHEBI:43474"/>
        <dbReference type="ChEBI" id="CHEBI:58201"/>
        <dbReference type="ChEBI" id="CHEBI:58830"/>
        <dbReference type="EC" id="2.5.1.78"/>
    </reaction>
</comment>
<reference evidence="9 10" key="1">
    <citation type="submission" date="2016-10" db="EMBL/GenBank/DDBJ databases">
        <title>Complete genome sequences of three Cupriavidus strains isolated from various Malaysian environments.</title>
        <authorList>
            <person name="Abdullah A.A.-A."/>
            <person name="Shafie N.A.H."/>
            <person name="Lau N.S."/>
        </authorList>
    </citation>
    <scope>NUCLEOTIDE SEQUENCE [LARGE SCALE GENOMIC DNA]</scope>
    <source>
        <strain evidence="9 10">USMAA1020</strain>
    </source>
</reference>
<organism evidence="9 10">
    <name type="scientific">Cupriavidus malaysiensis</name>
    <dbReference type="NCBI Taxonomy" id="367825"/>
    <lineage>
        <taxon>Bacteria</taxon>
        <taxon>Pseudomonadati</taxon>
        <taxon>Pseudomonadota</taxon>
        <taxon>Betaproteobacteria</taxon>
        <taxon>Burkholderiales</taxon>
        <taxon>Burkholderiaceae</taxon>
        <taxon>Cupriavidus</taxon>
    </lineage>
</organism>
<protein>
    <recommendedName>
        <fullName evidence="3 7">6,7-dimethyl-8-ribityllumazine synthase</fullName>
        <shortName evidence="7">DMRL synthase</shortName>
        <shortName evidence="7">LS</shortName>
        <shortName evidence="7">Lumazine synthase</shortName>
        <ecNumber evidence="3 7">2.5.1.78</ecNumber>
    </recommendedName>
</protein>
<comment type="similarity">
    <text evidence="2 7">Belongs to the DMRL synthase family.</text>
</comment>
<comment type="function">
    <text evidence="7">Catalyzes the formation of 6,7-dimethyl-8-ribityllumazine by condensation of 5-amino-6-(D-ribitylamino)uracil with 3,4-dihydroxy-2-butanone 4-phosphate. This is the penultimate step in the biosynthesis of riboflavin.</text>
</comment>
<feature type="binding site" evidence="7">
    <location>
        <position position="141"/>
    </location>
    <ligand>
        <name>(2S)-2-hydroxy-3-oxobutyl phosphate</name>
        <dbReference type="ChEBI" id="CHEBI:58830"/>
    </ligand>
</feature>
<dbReference type="HAMAP" id="MF_00178">
    <property type="entry name" value="Lumazine_synth"/>
    <property type="match status" value="1"/>
</dbReference>
<dbReference type="InterPro" id="IPR002180">
    <property type="entry name" value="LS/RS"/>
</dbReference>
<comment type="pathway">
    <text evidence="1 7">Cofactor biosynthesis; riboflavin biosynthesis; riboflavin from 2-hydroxy-3-oxobutyl phosphate and 5-amino-6-(D-ribitylamino)uracil: step 1/2.</text>
</comment>
<name>A0ABM6F7U4_9BURK</name>
<proteinExistence type="inferred from homology"/>